<evidence type="ECO:0000256" key="1">
    <source>
        <dbReference type="SAM" id="Phobius"/>
    </source>
</evidence>
<accession>A0A1W0WNZ5</accession>
<feature type="transmembrane region" description="Helical" evidence="1">
    <location>
        <begin position="108"/>
        <end position="129"/>
    </location>
</feature>
<evidence type="ECO:0000313" key="3">
    <source>
        <dbReference type="Proteomes" id="UP000192578"/>
    </source>
</evidence>
<dbReference type="Proteomes" id="UP000192578">
    <property type="component" value="Unassembled WGS sequence"/>
</dbReference>
<reference evidence="3" key="1">
    <citation type="submission" date="2017-01" db="EMBL/GenBank/DDBJ databases">
        <title>Comparative genomics of anhydrobiosis in the tardigrade Hypsibius dujardini.</title>
        <authorList>
            <person name="Yoshida Y."/>
            <person name="Koutsovoulos G."/>
            <person name="Laetsch D."/>
            <person name="Stevens L."/>
            <person name="Kumar S."/>
            <person name="Horikawa D."/>
            <person name="Ishino K."/>
            <person name="Komine S."/>
            <person name="Tomita M."/>
            <person name="Blaxter M."/>
            <person name="Arakawa K."/>
        </authorList>
    </citation>
    <scope>NUCLEOTIDE SEQUENCE [LARGE SCALE GENOMIC DNA]</scope>
    <source>
        <strain evidence="3">Z151</strain>
    </source>
</reference>
<proteinExistence type="predicted"/>
<organism evidence="2 3">
    <name type="scientific">Hypsibius exemplaris</name>
    <name type="common">Freshwater tardigrade</name>
    <dbReference type="NCBI Taxonomy" id="2072580"/>
    <lineage>
        <taxon>Eukaryota</taxon>
        <taxon>Metazoa</taxon>
        <taxon>Ecdysozoa</taxon>
        <taxon>Tardigrada</taxon>
        <taxon>Eutardigrada</taxon>
        <taxon>Parachela</taxon>
        <taxon>Hypsibioidea</taxon>
        <taxon>Hypsibiidae</taxon>
        <taxon>Hypsibius</taxon>
    </lineage>
</organism>
<keyword evidence="1" id="KW-0812">Transmembrane</keyword>
<sequence>MLADCCRILTDALAEEMENVKIRSRDREFGGGLASLKSELQRVDALQDAAERVINLKLRYLDMCRCGVHGPSFRELHLFPVWVGFADHVRVGMLDCGEQRKGIVVVRAYYYVSTVIFILYCTLFMWPLVMAYEETFVIASKDRLLLFSGGGDSPHHQNLHFHDIYAPHLLHRDYQRKSYNETTPRAAARLLLYITQR</sequence>
<comment type="caution">
    <text evidence="2">The sequence shown here is derived from an EMBL/GenBank/DDBJ whole genome shotgun (WGS) entry which is preliminary data.</text>
</comment>
<name>A0A1W0WNZ5_HYPEX</name>
<dbReference type="EMBL" id="MTYJ01000069">
    <property type="protein sequence ID" value="OQV16899.1"/>
    <property type="molecule type" value="Genomic_DNA"/>
</dbReference>
<evidence type="ECO:0000313" key="2">
    <source>
        <dbReference type="EMBL" id="OQV16899.1"/>
    </source>
</evidence>
<keyword evidence="3" id="KW-1185">Reference proteome</keyword>
<gene>
    <name evidence="2" type="ORF">BV898_09069</name>
</gene>
<keyword evidence="1" id="KW-1133">Transmembrane helix</keyword>
<dbReference type="AlphaFoldDB" id="A0A1W0WNZ5"/>
<keyword evidence="1" id="KW-0472">Membrane</keyword>
<protein>
    <submittedName>
        <fullName evidence="2">Uncharacterized protein</fullName>
    </submittedName>
</protein>